<dbReference type="EMBL" id="CAMXCT030005668">
    <property type="protein sequence ID" value="CAL4800264.1"/>
    <property type="molecule type" value="Genomic_DNA"/>
</dbReference>
<evidence type="ECO:0000313" key="2">
    <source>
        <dbReference type="EMBL" id="CAL1166327.1"/>
    </source>
</evidence>
<dbReference type="AlphaFoldDB" id="A0A9P1DMA1"/>
<reference evidence="1" key="1">
    <citation type="submission" date="2022-10" db="EMBL/GenBank/DDBJ databases">
        <authorList>
            <person name="Chen Y."/>
            <person name="Dougan E. K."/>
            <person name="Chan C."/>
            <person name="Rhodes N."/>
            <person name="Thang M."/>
        </authorList>
    </citation>
    <scope>NUCLEOTIDE SEQUENCE</scope>
</reference>
<dbReference type="Proteomes" id="UP001152797">
    <property type="component" value="Unassembled WGS sequence"/>
</dbReference>
<name>A0A9P1DMA1_9DINO</name>
<organism evidence="1">
    <name type="scientific">Cladocopium goreaui</name>
    <dbReference type="NCBI Taxonomy" id="2562237"/>
    <lineage>
        <taxon>Eukaryota</taxon>
        <taxon>Sar</taxon>
        <taxon>Alveolata</taxon>
        <taxon>Dinophyceae</taxon>
        <taxon>Suessiales</taxon>
        <taxon>Symbiodiniaceae</taxon>
        <taxon>Cladocopium</taxon>
    </lineage>
</organism>
<accession>A0A9P1DMA1</accession>
<keyword evidence="3" id="KW-1185">Reference proteome</keyword>
<protein>
    <submittedName>
        <fullName evidence="1">Uncharacterized protein</fullName>
    </submittedName>
</protein>
<gene>
    <name evidence="1" type="ORF">C1SCF055_LOCUS37969</name>
</gene>
<dbReference type="EMBL" id="CAMXCT020005668">
    <property type="protein sequence ID" value="CAL1166327.1"/>
    <property type="molecule type" value="Genomic_DNA"/>
</dbReference>
<proteinExistence type="predicted"/>
<reference evidence="2" key="2">
    <citation type="submission" date="2024-04" db="EMBL/GenBank/DDBJ databases">
        <authorList>
            <person name="Chen Y."/>
            <person name="Shah S."/>
            <person name="Dougan E. K."/>
            <person name="Thang M."/>
            <person name="Chan C."/>
        </authorList>
    </citation>
    <scope>NUCLEOTIDE SEQUENCE [LARGE SCALE GENOMIC DNA]</scope>
</reference>
<evidence type="ECO:0000313" key="3">
    <source>
        <dbReference type="Proteomes" id="UP001152797"/>
    </source>
</evidence>
<dbReference type="EMBL" id="CAMXCT010005668">
    <property type="protein sequence ID" value="CAI4012952.1"/>
    <property type="molecule type" value="Genomic_DNA"/>
</dbReference>
<feature type="non-terminal residue" evidence="1">
    <location>
        <position position="212"/>
    </location>
</feature>
<feature type="non-terminal residue" evidence="1">
    <location>
        <position position="1"/>
    </location>
</feature>
<evidence type="ECO:0000313" key="1">
    <source>
        <dbReference type="EMBL" id="CAI4012952.1"/>
    </source>
</evidence>
<sequence length="212" mass="23064">HRCFMNKIFQVGLPNRFGRCNQVEMSCVLIPLLLQDPSVKKAHPKKKARLPSPLKAPLKAVLFKAMPEIASAIGGIKDAERGSPVEQRSVLADCRDIPVWSYNIRYEMRFISMLHWCNRQIAEGQVVDVSSFEDFLNLMETSRSDQRRAAAHSGTKAAEAEAAAKAKAAESTASSSSRIIKAIATTSTTGCTSAFQGNARPLEARAAMGSGL</sequence>
<comment type="caution">
    <text evidence="1">The sequence shown here is derived from an EMBL/GenBank/DDBJ whole genome shotgun (WGS) entry which is preliminary data.</text>
</comment>